<dbReference type="GO" id="GO:0016491">
    <property type="term" value="F:oxidoreductase activity"/>
    <property type="evidence" value="ECO:0007669"/>
    <property type="project" value="UniProtKB-KW"/>
</dbReference>
<organism evidence="3 4">
    <name type="scientific">Enterococcus villorum</name>
    <dbReference type="NCBI Taxonomy" id="112904"/>
    <lineage>
        <taxon>Bacteria</taxon>
        <taxon>Bacillati</taxon>
        <taxon>Bacillota</taxon>
        <taxon>Bacilli</taxon>
        <taxon>Lactobacillales</taxon>
        <taxon>Enterococcaceae</taxon>
        <taxon>Enterococcus</taxon>
    </lineage>
</organism>
<evidence type="ECO:0000259" key="2">
    <source>
        <dbReference type="SMART" id="SM00829"/>
    </source>
</evidence>
<dbReference type="GO" id="GO:0008270">
    <property type="term" value="F:zinc ion binding"/>
    <property type="evidence" value="ECO:0007669"/>
    <property type="project" value="InterPro"/>
</dbReference>
<dbReference type="PANTHER" id="PTHR43482">
    <property type="entry name" value="PROTEIN AST1-RELATED"/>
    <property type="match status" value="1"/>
</dbReference>
<reference evidence="3 4" key="1">
    <citation type="journal article" date="2017" name="BMC Microbiol.">
        <title>Comparative genomics of Enterococcus spp. isolated from bovine feces.</title>
        <authorList>
            <person name="Beukers A.G."/>
            <person name="Zaheer R."/>
            <person name="Goji N."/>
            <person name="Amoako K.K."/>
            <person name="Chaves A.V."/>
            <person name="Ward M.P."/>
            <person name="McAllister T.A."/>
        </authorList>
    </citation>
    <scope>NUCLEOTIDE SEQUENCE [LARGE SCALE GENOMIC DNA]</scope>
    <source>
        <strain evidence="3 4">F1129D 143</strain>
    </source>
</reference>
<dbReference type="STRING" id="112904.BH747_11470"/>
<dbReference type="InterPro" id="IPR011032">
    <property type="entry name" value="GroES-like_sf"/>
</dbReference>
<keyword evidence="1" id="KW-0479">Metal-binding</keyword>
<dbReference type="InterPro" id="IPR036291">
    <property type="entry name" value="NAD(P)-bd_dom_sf"/>
</dbReference>
<dbReference type="Proteomes" id="UP000192477">
    <property type="component" value="Unassembled WGS sequence"/>
</dbReference>
<sequence length="342" mass="38023">MKKRMKRIGFYEGLPISDAHSFIEETTERPIPKHRDLLVQVSAVSVNPVDTKFRHQAVKKNTLTVLGFDAVGKVVAKGSEVKDYAIGDRIYYAGTSKRSGSNQEFQLVDERIVAKAPNNLTDEACAALPLTAITAYELLFEKFQFIPKEAANTTKNILVINGGGGVGSILTQLAKWCGLKVAATASQKNFEWLKSNGVDYPIDYHQPLKPQLEKVGMDKVDAVAVLFDIRPYLTELVEIIQPMGHIGMIVGVDEPIDISKFKNLSVTFDWEYMFAKTDHEKQIETQGEILMYLTKLIEENKIHTNLGKVYKNGISADTLKQATKEVESGKVQGKVVITGGFR</sequence>
<name>A0A1V8Y7P8_9ENTE</name>
<evidence type="ECO:0000313" key="3">
    <source>
        <dbReference type="EMBL" id="OQO68620.1"/>
    </source>
</evidence>
<evidence type="ECO:0000313" key="4">
    <source>
        <dbReference type="Proteomes" id="UP000192477"/>
    </source>
</evidence>
<keyword evidence="1" id="KW-0862">Zinc</keyword>
<gene>
    <name evidence="3" type="ORF">BH747_11470</name>
</gene>
<evidence type="ECO:0000256" key="1">
    <source>
        <dbReference type="RuleBase" id="RU364000"/>
    </source>
</evidence>
<comment type="caution">
    <text evidence="3">The sequence shown here is derived from an EMBL/GenBank/DDBJ whole genome shotgun (WGS) entry which is preliminary data.</text>
</comment>
<dbReference type="OrthoDB" id="9792162at2"/>
<dbReference type="InterPro" id="IPR052585">
    <property type="entry name" value="Lipid_raft_assoc_Zn_ADH"/>
</dbReference>
<dbReference type="CDD" id="cd08252">
    <property type="entry name" value="AL_MDR"/>
    <property type="match status" value="1"/>
</dbReference>
<keyword evidence="1" id="KW-0560">Oxidoreductase</keyword>
<protein>
    <recommendedName>
        <fullName evidence="1">Zinc-type alcohol dehydrogenase-like protein</fullName>
    </recommendedName>
</protein>
<dbReference type="InterPro" id="IPR014182">
    <property type="entry name" value="ADH_Zn_typ-1"/>
</dbReference>
<accession>A0A1V8Y7P8</accession>
<dbReference type="NCBIfam" id="TIGR02817">
    <property type="entry name" value="adh_fam_1"/>
    <property type="match status" value="1"/>
</dbReference>
<dbReference type="InterPro" id="IPR013154">
    <property type="entry name" value="ADH-like_N"/>
</dbReference>
<dbReference type="Gene3D" id="3.90.180.10">
    <property type="entry name" value="Medium-chain alcohol dehydrogenases, catalytic domain"/>
    <property type="match status" value="1"/>
</dbReference>
<dbReference type="SUPFAM" id="SSF51735">
    <property type="entry name" value="NAD(P)-binding Rossmann-fold domains"/>
    <property type="match status" value="1"/>
</dbReference>
<dbReference type="AlphaFoldDB" id="A0A1V8Y7P8"/>
<dbReference type="PANTHER" id="PTHR43482:SF1">
    <property type="entry name" value="PROTEIN AST1-RELATED"/>
    <property type="match status" value="1"/>
</dbReference>
<dbReference type="SUPFAM" id="SSF50129">
    <property type="entry name" value="GroES-like"/>
    <property type="match status" value="1"/>
</dbReference>
<dbReference type="RefSeq" id="WP_081184637.1">
    <property type="nucleotide sequence ID" value="NZ_MJEA01000015.1"/>
</dbReference>
<dbReference type="Pfam" id="PF08240">
    <property type="entry name" value="ADH_N"/>
    <property type="match status" value="1"/>
</dbReference>
<dbReference type="EMBL" id="MJEA01000015">
    <property type="protein sequence ID" value="OQO68620.1"/>
    <property type="molecule type" value="Genomic_DNA"/>
</dbReference>
<dbReference type="Pfam" id="PF13602">
    <property type="entry name" value="ADH_zinc_N_2"/>
    <property type="match status" value="1"/>
</dbReference>
<dbReference type="SMART" id="SM00829">
    <property type="entry name" value="PKS_ER"/>
    <property type="match status" value="1"/>
</dbReference>
<proteinExistence type="inferred from homology"/>
<feature type="domain" description="Enoyl reductase (ER)" evidence="2">
    <location>
        <begin position="13"/>
        <end position="337"/>
    </location>
</feature>
<dbReference type="InterPro" id="IPR020843">
    <property type="entry name" value="ER"/>
</dbReference>
<dbReference type="Gene3D" id="3.40.50.720">
    <property type="entry name" value="NAD(P)-binding Rossmann-like Domain"/>
    <property type="match status" value="1"/>
</dbReference>
<comment type="similarity">
    <text evidence="1">Belongs to the zinc-containing alcohol dehydrogenase family. Quinone oxidoreductase subfamily.</text>
</comment>